<dbReference type="Gene3D" id="3.50.30.30">
    <property type="match status" value="1"/>
</dbReference>
<evidence type="ECO:0000256" key="1">
    <source>
        <dbReference type="ARBA" id="ARBA00022438"/>
    </source>
</evidence>
<dbReference type="SUPFAM" id="SSF52025">
    <property type="entry name" value="PA domain"/>
    <property type="match status" value="1"/>
</dbReference>
<proteinExistence type="predicted"/>
<feature type="signal peptide" evidence="7">
    <location>
        <begin position="1"/>
        <end position="23"/>
    </location>
</feature>
<gene>
    <name evidence="9" type="ORF">ACFPN2_26995</name>
</gene>
<evidence type="ECO:0000256" key="6">
    <source>
        <dbReference type="ARBA" id="ARBA00022833"/>
    </source>
</evidence>
<name>A0ABV8T0J6_9GAMM</name>
<evidence type="ECO:0000256" key="7">
    <source>
        <dbReference type="SAM" id="SignalP"/>
    </source>
</evidence>
<dbReference type="Proteomes" id="UP001595904">
    <property type="component" value="Unassembled WGS sequence"/>
</dbReference>
<comment type="caution">
    <text evidence="9">The sequence shown here is derived from an EMBL/GenBank/DDBJ whole genome shotgun (WGS) entry which is preliminary data.</text>
</comment>
<evidence type="ECO:0000256" key="3">
    <source>
        <dbReference type="ARBA" id="ARBA00022723"/>
    </source>
</evidence>
<keyword evidence="4 7" id="KW-0732">Signal</keyword>
<keyword evidence="5" id="KW-0378">Hydrolase</keyword>
<keyword evidence="2" id="KW-0645">Protease</keyword>
<dbReference type="EMBL" id="JBHSDU010000014">
    <property type="protein sequence ID" value="MFC4312762.1"/>
    <property type="molecule type" value="Genomic_DNA"/>
</dbReference>
<dbReference type="SUPFAM" id="SSF53187">
    <property type="entry name" value="Zn-dependent exopeptidases"/>
    <property type="match status" value="1"/>
</dbReference>
<keyword evidence="10" id="KW-1185">Reference proteome</keyword>
<evidence type="ECO:0000313" key="10">
    <source>
        <dbReference type="Proteomes" id="UP001595904"/>
    </source>
</evidence>
<dbReference type="Pfam" id="PF04389">
    <property type="entry name" value="Peptidase_M28"/>
    <property type="match status" value="1"/>
</dbReference>
<dbReference type="InterPro" id="IPR007484">
    <property type="entry name" value="Peptidase_M28"/>
</dbReference>
<evidence type="ECO:0000259" key="8">
    <source>
        <dbReference type="Pfam" id="PF04389"/>
    </source>
</evidence>
<dbReference type="PANTHER" id="PTHR12147">
    <property type="entry name" value="METALLOPEPTIDASE M28 FAMILY MEMBER"/>
    <property type="match status" value="1"/>
</dbReference>
<dbReference type="InterPro" id="IPR046450">
    <property type="entry name" value="PA_dom_sf"/>
</dbReference>
<dbReference type="RefSeq" id="WP_380602432.1">
    <property type="nucleotide sequence ID" value="NZ_JBHSDU010000014.1"/>
</dbReference>
<keyword evidence="1" id="KW-0031">Aminopeptidase</keyword>
<evidence type="ECO:0000256" key="5">
    <source>
        <dbReference type="ARBA" id="ARBA00022801"/>
    </source>
</evidence>
<dbReference type="CDD" id="cd05660">
    <property type="entry name" value="M28_like_PA"/>
    <property type="match status" value="1"/>
</dbReference>
<organism evidence="9 10">
    <name type="scientific">Steroidobacter flavus</name>
    <dbReference type="NCBI Taxonomy" id="1842136"/>
    <lineage>
        <taxon>Bacteria</taxon>
        <taxon>Pseudomonadati</taxon>
        <taxon>Pseudomonadota</taxon>
        <taxon>Gammaproteobacteria</taxon>
        <taxon>Steroidobacterales</taxon>
        <taxon>Steroidobacteraceae</taxon>
        <taxon>Steroidobacter</taxon>
    </lineage>
</organism>
<dbReference type="Gene3D" id="3.40.630.10">
    <property type="entry name" value="Zn peptidases"/>
    <property type="match status" value="2"/>
</dbReference>
<reference evidence="10" key="1">
    <citation type="journal article" date="2019" name="Int. J. Syst. Evol. Microbiol.">
        <title>The Global Catalogue of Microorganisms (GCM) 10K type strain sequencing project: providing services to taxonomists for standard genome sequencing and annotation.</title>
        <authorList>
            <consortium name="The Broad Institute Genomics Platform"/>
            <consortium name="The Broad Institute Genome Sequencing Center for Infectious Disease"/>
            <person name="Wu L."/>
            <person name="Ma J."/>
        </authorList>
    </citation>
    <scope>NUCLEOTIDE SEQUENCE [LARGE SCALE GENOMIC DNA]</scope>
    <source>
        <strain evidence="10">CGMCC 1.10759</strain>
    </source>
</reference>
<dbReference type="InterPro" id="IPR045175">
    <property type="entry name" value="M28_fam"/>
</dbReference>
<feature type="domain" description="Peptidase M28" evidence="8">
    <location>
        <begin position="301"/>
        <end position="516"/>
    </location>
</feature>
<evidence type="ECO:0000256" key="2">
    <source>
        <dbReference type="ARBA" id="ARBA00022670"/>
    </source>
</evidence>
<dbReference type="PANTHER" id="PTHR12147:SF56">
    <property type="entry name" value="AMINOPEPTIDASE YDR415C-RELATED"/>
    <property type="match status" value="1"/>
</dbReference>
<feature type="chain" id="PRO_5046241720" evidence="7">
    <location>
        <begin position="24"/>
        <end position="553"/>
    </location>
</feature>
<sequence length="553" mass="60129">MMKTRLVCLATLIGTVVFSGASADAVDAKRMSDAVRVLASDEFEGRAPGTPGETKTVNYLVEAFRSLGLEPGGTQGSWTQEVPLLRTQVGTPRALQVTIDGKAQSLSQAKTIYLNTVQDSQKITIDRAPLVFVGYGVTAPERQWDDFKGVDLHGKVLVCLVNDPDFSAQPGEAVAGKFGSRRMTYYGRWSYKYEEAARRGAVAALIIHDTEGAGYGWPTVIAGGGENYALMYPDASKAPPTVKLQGWLEGAAATELFRSAGLDLGELRWKARSADFKPVELKGATFTADVPVTTTKSISHNVLAKITGSEHSDEVVMMSAHWDAYGLGAPDARGRKVRPGANDDALGVAGVLELARVFKAAPRPKRTMVFAAWTAEERGLIGSQAYALNPVYPLPKTVTNLTLDVLQTAGLSRDVLLVGAGQSELEDDLARAAAKQDRTITPETLPERGLFYRADHFSLARQGVPVLLLMALSGAPDLREGGRAAGEKWLTDYMRCYHQTCDAWDASWDLRGAAQDVELFHTIAADLANSRRWPQWRSDSEFHAIRERSRSQR</sequence>
<accession>A0ABV8T0J6</accession>
<keyword evidence="6" id="KW-0862">Zinc</keyword>
<evidence type="ECO:0000313" key="9">
    <source>
        <dbReference type="EMBL" id="MFC4312762.1"/>
    </source>
</evidence>
<protein>
    <submittedName>
        <fullName evidence="9">M28 family peptidase</fullName>
    </submittedName>
</protein>
<evidence type="ECO:0000256" key="4">
    <source>
        <dbReference type="ARBA" id="ARBA00022729"/>
    </source>
</evidence>
<keyword evidence="3" id="KW-0479">Metal-binding</keyword>